<reference evidence="2" key="1">
    <citation type="submission" date="2023-01" db="EMBL/GenBank/DDBJ databases">
        <title>Genome assembly of the deep-sea coral Lophelia pertusa.</title>
        <authorList>
            <person name="Herrera S."/>
            <person name="Cordes E."/>
        </authorList>
    </citation>
    <scope>NUCLEOTIDE SEQUENCE</scope>
    <source>
        <strain evidence="2">USNM1676648</strain>
        <tissue evidence="2">Polyp</tissue>
    </source>
</reference>
<sequence>MKAVSSRGTEGSNVLPDSSSLPLPRPAKKQERESKQVRAKLRLIEEVNILQDDTIGKRSTGYATFWCEEGDVLDMVLLKYFGKELEEDWTREVDMVQGLEGPHANLFHYRWHSKACDQSIEHGKQRIRALHPNSLLICYDFVSSSTLEDFICKSGTVLNFDAVCAIACDVIGAIERLQDVGILHNNITSNILIGQCPRNPPITATLGGFSRASKMYDASAYINLVVEEQSNYGNDIEQFGQLLATLLGHCHDSSEYIKLHEIMNLCFEEIAEKKPGASHIRELLEGTWCTEGVWDTYL</sequence>
<keyword evidence="3" id="KW-1185">Reference proteome</keyword>
<name>A0A9X0D0Y2_9CNID</name>
<dbReference type="AlphaFoldDB" id="A0A9X0D0Y2"/>
<feature type="compositionally biased region" description="Polar residues" evidence="1">
    <location>
        <begin position="1"/>
        <end position="12"/>
    </location>
</feature>
<protein>
    <recommendedName>
        <fullName evidence="4">Protein kinase domain-containing protein</fullName>
    </recommendedName>
</protein>
<dbReference type="InterPro" id="IPR011009">
    <property type="entry name" value="Kinase-like_dom_sf"/>
</dbReference>
<proteinExistence type="predicted"/>
<dbReference type="EMBL" id="MU826352">
    <property type="protein sequence ID" value="KAJ7380774.1"/>
    <property type="molecule type" value="Genomic_DNA"/>
</dbReference>
<gene>
    <name evidence="2" type="ORF">OS493_007152</name>
</gene>
<evidence type="ECO:0000313" key="2">
    <source>
        <dbReference type="EMBL" id="KAJ7380774.1"/>
    </source>
</evidence>
<accession>A0A9X0D0Y2</accession>
<evidence type="ECO:0000256" key="1">
    <source>
        <dbReference type="SAM" id="MobiDB-lite"/>
    </source>
</evidence>
<dbReference type="SUPFAM" id="SSF56112">
    <property type="entry name" value="Protein kinase-like (PK-like)"/>
    <property type="match status" value="1"/>
</dbReference>
<dbReference type="Gene3D" id="1.10.510.10">
    <property type="entry name" value="Transferase(Phosphotransferase) domain 1"/>
    <property type="match status" value="1"/>
</dbReference>
<comment type="caution">
    <text evidence="2">The sequence shown here is derived from an EMBL/GenBank/DDBJ whole genome shotgun (WGS) entry which is preliminary data.</text>
</comment>
<evidence type="ECO:0008006" key="4">
    <source>
        <dbReference type="Google" id="ProtNLM"/>
    </source>
</evidence>
<feature type="region of interest" description="Disordered" evidence="1">
    <location>
        <begin position="1"/>
        <end position="35"/>
    </location>
</feature>
<dbReference type="OrthoDB" id="5980040at2759"/>
<organism evidence="2 3">
    <name type="scientific">Desmophyllum pertusum</name>
    <dbReference type="NCBI Taxonomy" id="174260"/>
    <lineage>
        <taxon>Eukaryota</taxon>
        <taxon>Metazoa</taxon>
        <taxon>Cnidaria</taxon>
        <taxon>Anthozoa</taxon>
        <taxon>Hexacorallia</taxon>
        <taxon>Scleractinia</taxon>
        <taxon>Caryophylliina</taxon>
        <taxon>Caryophylliidae</taxon>
        <taxon>Desmophyllum</taxon>
    </lineage>
</organism>
<dbReference type="Proteomes" id="UP001163046">
    <property type="component" value="Unassembled WGS sequence"/>
</dbReference>
<evidence type="ECO:0000313" key="3">
    <source>
        <dbReference type="Proteomes" id="UP001163046"/>
    </source>
</evidence>